<dbReference type="Pfam" id="PF01793">
    <property type="entry name" value="Glyco_transf_15"/>
    <property type="match status" value="1"/>
</dbReference>
<dbReference type="OMA" id="PAINIDW"/>
<dbReference type="Proteomes" id="UP000186594">
    <property type="component" value="Unassembled WGS sequence"/>
</dbReference>
<dbReference type="GO" id="GO:0006493">
    <property type="term" value="P:protein O-linked glycosylation"/>
    <property type="evidence" value="ECO:0007669"/>
    <property type="project" value="TreeGrafter"/>
</dbReference>
<evidence type="ECO:0000256" key="1">
    <source>
        <dbReference type="ARBA" id="ARBA00007677"/>
    </source>
</evidence>
<evidence type="ECO:0000313" key="5">
    <source>
        <dbReference type="Proteomes" id="UP000186594"/>
    </source>
</evidence>
<gene>
    <name evidence="4" type="ORF">NEOLI_005457</name>
</gene>
<dbReference type="PANTHER" id="PTHR31121">
    <property type="entry name" value="ALPHA-1,2 MANNOSYLTRANSFERASE KTR1"/>
    <property type="match status" value="1"/>
</dbReference>
<evidence type="ECO:0000256" key="2">
    <source>
        <dbReference type="ARBA" id="ARBA00022676"/>
    </source>
</evidence>
<name>A0A1U7LQC9_NEOID</name>
<dbReference type="AlphaFoldDB" id="A0A1U7LQC9"/>
<comment type="similarity">
    <text evidence="1">Belongs to the glycosyltransferase 15 family.</text>
</comment>
<dbReference type="GO" id="GO:0005794">
    <property type="term" value="C:Golgi apparatus"/>
    <property type="evidence" value="ECO:0007669"/>
    <property type="project" value="TreeGrafter"/>
</dbReference>
<keyword evidence="3 4" id="KW-0808">Transferase</keyword>
<dbReference type="PANTHER" id="PTHR31121:SF6">
    <property type="entry name" value="ALPHA-1,2 MANNOSYLTRANSFERASE KTR1"/>
    <property type="match status" value="1"/>
</dbReference>
<comment type="caution">
    <text evidence="4">The sequence shown here is derived from an EMBL/GenBank/DDBJ whole genome shotgun (WGS) entry which is preliminary data.</text>
</comment>
<dbReference type="Gene3D" id="3.90.550.10">
    <property type="entry name" value="Spore Coat Polysaccharide Biosynthesis Protein SpsA, Chain A"/>
    <property type="match status" value="1"/>
</dbReference>
<dbReference type="SUPFAM" id="SSF53448">
    <property type="entry name" value="Nucleotide-diphospho-sugar transferases"/>
    <property type="match status" value="1"/>
</dbReference>
<accession>A0A1U7LQC9</accession>
<dbReference type="OrthoDB" id="439943at2759"/>
<protein>
    <submittedName>
        <fullName evidence="4">Glycolipid 2-alpha-mannosyltransferase 2</fullName>
    </submittedName>
</protein>
<keyword evidence="5" id="KW-1185">Reference proteome</keyword>
<dbReference type="EMBL" id="LXFE01000589">
    <property type="protein sequence ID" value="OLL24876.1"/>
    <property type="molecule type" value="Genomic_DNA"/>
</dbReference>
<keyword evidence="2 4" id="KW-0328">Glycosyltransferase</keyword>
<reference evidence="4 5" key="1">
    <citation type="submission" date="2016-04" db="EMBL/GenBank/DDBJ databases">
        <title>Evolutionary innovation and constraint leading to complex multicellularity in the Ascomycota.</title>
        <authorList>
            <person name="Cisse O."/>
            <person name="Nguyen A."/>
            <person name="Hewitt D.A."/>
            <person name="Jedd G."/>
            <person name="Stajich J.E."/>
        </authorList>
    </citation>
    <scope>NUCLEOTIDE SEQUENCE [LARGE SCALE GENOMIC DNA]</scope>
    <source>
        <strain evidence="4 5">DAH-3</strain>
    </source>
</reference>
<dbReference type="GO" id="GO:0000026">
    <property type="term" value="F:alpha-1,2-mannosyltransferase activity"/>
    <property type="evidence" value="ECO:0007669"/>
    <property type="project" value="TreeGrafter"/>
</dbReference>
<dbReference type="GO" id="GO:0000032">
    <property type="term" value="P:cell wall mannoprotein biosynthetic process"/>
    <property type="evidence" value="ECO:0007669"/>
    <property type="project" value="TreeGrafter"/>
</dbReference>
<evidence type="ECO:0000313" key="4">
    <source>
        <dbReference type="EMBL" id="OLL24876.1"/>
    </source>
</evidence>
<dbReference type="GO" id="GO:0006487">
    <property type="term" value="P:protein N-linked glycosylation"/>
    <property type="evidence" value="ECO:0007669"/>
    <property type="project" value="TreeGrafter"/>
</dbReference>
<dbReference type="STRING" id="1198029.A0A1U7LQC9"/>
<evidence type="ECO:0000256" key="3">
    <source>
        <dbReference type="ARBA" id="ARBA00022679"/>
    </source>
</evidence>
<organism evidence="4 5">
    <name type="scientific">Neolecta irregularis (strain DAH-3)</name>
    <dbReference type="NCBI Taxonomy" id="1198029"/>
    <lineage>
        <taxon>Eukaryota</taxon>
        <taxon>Fungi</taxon>
        <taxon>Dikarya</taxon>
        <taxon>Ascomycota</taxon>
        <taxon>Taphrinomycotina</taxon>
        <taxon>Neolectales</taxon>
        <taxon>Neolectaceae</taxon>
        <taxon>Neolecta</taxon>
    </lineage>
</organism>
<dbReference type="InterPro" id="IPR002685">
    <property type="entry name" value="Glyco_trans_15"/>
</dbReference>
<sequence>MEDSGKVYGFTLSLPEDAKTIPTLWETTKAFMAKFPDMVAKENFIEFISNDGGNSYNGCHFWSNFEIGNLVNLSGLSHCLSQNFWRNVSYSTYFDYLDQTGGFFYERWGDAPIHSIATAMFLKPEQVLFFNDIGYTHSVFTHCPNEPEFRHKCHCNPADSIDLNGLSIATLVILTIQLILAGYDGLRLQARIDGIVIMSINPFKPTYTAP</sequence>
<proteinExistence type="inferred from homology"/>
<dbReference type="InterPro" id="IPR029044">
    <property type="entry name" value="Nucleotide-diphossugar_trans"/>
</dbReference>
<dbReference type="GO" id="GO:0016020">
    <property type="term" value="C:membrane"/>
    <property type="evidence" value="ECO:0007669"/>
    <property type="project" value="InterPro"/>
</dbReference>